<dbReference type="PANTHER" id="PTHR36433">
    <property type="entry name" value="HYPOTHETICAL CYTOSOLIC PROTEIN"/>
    <property type="match status" value="1"/>
</dbReference>
<evidence type="ECO:0000313" key="1">
    <source>
        <dbReference type="EMBL" id="MBC1936182.1"/>
    </source>
</evidence>
<sequence length="119" mass="13418">MKKLLIALIVLIIIIGGGLLALRFINFNQIGADTYYVKITTDGKTTSGRASNGQAYTDYNYNLPGYDENGKEKEMAFIAQKNLRKDAYLEVFWKEDKGVTSYKEVKQTDLPKKAADKLK</sequence>
<reference evidence="1 2" key="1">
    <citation type="submission" date="2020-03" db="EMBL/GenBank/DDBJ databases">
        <title>Soil Listeria distribution.</title>
        <authorList>
            <person name="Liao J."/>
            <person name="Wiedmann M."/>
        </authorList>
    </citation>
    <scope>NUCLEOTIDE SEQUENCE [LARGE SCALE GENOMIC DNA]</scope>
    <source>
        <strain evidence="1 2">FSL L7-0741</strain>
    </source>
</reference>
<dbReference type="EMBL" id="JAARWN010000005">
    <property type="protein sequence ID" value="MBC1936182.1"/>
    <property type="molecule type" value="Genomic_DNA"/>
</dbReference>
<dbReference type="SUPFAM" id="SSF159121">
    <property type="entry name" value="BC4932-like"/>
    <property type="match status" value="1"/>
</dbReference>
<proteinExistence type="predicted"/>
<evidence type="ECO:0000313" key="2">
    <source>
        <dbReference type="Proteomes" id="UP000535908"/>
    </source>
</evidence>
<protein>
    <submittedName>
        <fullName evidence="1">YxeA family protein</fullName>
    </submittedName>
</protein>
<dbReference type="InterPro" id="IPR036166">
    <property type="entry name" value="YxeA-like_sf"/>
</dbReference>
<dbReference type="Gene3D" id="2.40.50.480">
    <property type="match status" value="1"/>
</dbReference>
<comment type="caution">
    <text evidence="1">The sequence shown here is derived from an EMBL/GenBank/DDBJ whole genome shotgun (WGS) entry which is preliminary data.</text>
</comment>
<dbReference type="NCBIfam" id="TIGR01655">
    <property type="entry name" value="yxeA_fam"/>
    <property type="match status" value="1"/>
</dbReference>
<dbReference type="PANTHER" id="PTHR36433:SF2">
    <property type="entry name" value="YXEA FAMILY PROTEIN"/>
    <property type="match status" value="1"/>
</dbReference>
<organism evidence="1 2">
    <name type="scientific">Listeria grandensis</name>
    <dbReference type="NCBI Taxonomy" id="1494963"/>
    <lineage>
        <taxon>Bacteria</taxon>
        <taxon>Bacillati</taxon>
        <taxon>Bacillota</taxon>
        <taxon>Bacilli</taxon>
        <taxon>Bacillales</taxon>
        <taxon>Listeriaceae</taxon>
        <taxon>Listeria</taxon>
    </lineage>
</organism>
<name>A0A7X0Y4D2_9LIST</name>
<dbReference type="Pfam" id="PF06486">
    <property type="entry name" value="DUF1093"/>
    <property type="match status" value="1"/>
</dbReference>
<dbReference type="Proteomes" id="UP000535908">
    <property type="component" value="Unassembled WGS sequence"/>
</dbReference>
<accession>A0A7X0Y4D2</accession>
<gene>
    <name evidence="1" type="ORF">HCA69_07365</name>
</gene>
<dbReference type="InterPro" id="IPR006542">
    <property type="entry name" value="DUF1093"/>
</dbReference>
<dbReference type="RefSeq" id="WP_036065401.1">
    <property type="nucleotide sequence ID" value="NZ_JAARWN010000005.1"/>
</dbReference>
<dbReference type="AlphaFoldDB" id="A0A7X0Y4D2"/>